<evidence type="ECO:0000313" key="5">
    <source>
        <dbReference type="Proteomes" id="UP000178129"/>
    </source>
</evidence>
<feature type="binding site" evidence="3">
    <location>
        <position position="251"/>
    </location>
    <ligand>
        <name>dimethylallyl diphosphate</name>
        <dbReference type="ChEBI" id="CHEBI:57623"/>
    </ligand>
</feature>
<evidence type="ECO:0000313" key="4">
    <source>
        <dbReference type="EMBL" id="CZT03699.1"/>
    </source>
</evidence>
<evidence type="ECO:0000256" key="2">
    <source>
        <dbReference type="ARBA" id="ARBA00022679"/>
    </source>
</evidence>
<organism evidence="4 5">
    <name type="scientific">Rhynchosporium graminicola</name>
    <dbReference type="NCBI Taxonomy" id="2792576"/>
    <lineage>
        <taxon>Eukaryota</taxon>
        <taxon>Fungi</taxon>
        <taxon>Dikarya</taxon>
        <taxon>Ascomycota</taxon>
        <taxon>Pezizomycotina</taxon>
        <taxon>Leotiomycetes</taxon>
        <taxon>Helotiales</taxon>
        <taxon>Ploettnerulaceae</taxon>
        <taxon>Rhynchosporium</taxon>
    </lineage>
</organism>
<reference evidence="5" key="1">
    <citation type="submission" date="2016-03" db="EMBL/GenBank/DDBJ databases">
        <authorList>
            <person name="Ploux O."/>
        </authorList>
    </citation>
    <scope>NUCLEOTIDE SEQUENCE [LARGE SCALE GENOMIC DNA]</scope>
    <source>
        <strain evidence="5">UK7</strain>
    </source>
</reference>
<dbReference type="PANTHER" id="PTHR40627:SF5">
    <property type="entry name" value="INDOLE PRENYLTRANSFERASE TDIB"/>
    <property type="match status" value="1"/>
</dbReference>
<keyword evidence="2" id="KW-0808">Transferase</keyword>
<feature type="binding site" evidence="3">
    <location>
        <position position="181"/>
    </location>
    <ligand>
        <name>dimethylallyl diphosphate</name>
        <dbReference type="ChEBI" id="CHEBI:57623"/>
    </ligand>
</feature>
<feature type="binding site" evidence="3">
    <location>
        <position position="253"/>
    </location>
    <ligand>
        <name>dimethylallyl diphosphate</name>
        <dbReference type="ChEBI" id="CHEBI:57623"/>
    </ligand>
</feature>
<sequence>MSVTEISLSSDAIFWSKICIPAISGLMDYAGTYTPAEKDNNLKFLAQFVAPSLGPQPSSQITSDASPLDVASPVEASINFSANSKPIVRFQFEPLNVTVGGRTDEDPFGQARVRELLFEMGKQAVEGDLKWVKQFTEAFFPLGPAEIASVKAKEHDLPFPLDHALAFNLAFDLDGDRKRMKAYFLPMAKSLATGKSGELITWETIRGLDPYGIDLSPTVNILDDYFKRCPDTMTIDMIGIDCVEPSKARIKVYAHLQTMNSWNTIHHVCTLGGQAQNESRLQGLKILRSIYHLLFDEQGLQDDDNFNYPMRLSSSLFGSIMFSFEIVTGSRFPEIKTYVPLWQYGTSDGQIARSLSAVFRKLGWNTAADNYLAKLKACFPGADLEGPSSLHSNLSFAYSQKTGVYMTVYYAVNGKSVCASKQG</sequence>
<feature type="binding site" evidence="3">
    <location>
        <position position="89"/>
    </location>
    <ligand>
        <name>L-tryptophan</name>
        <dbReference type="ChEBI" id="CHEBI:57912"/>
    </ligand>
</feature>
<gene>
    <name evidence="4" type="ORF">RCO7_07611</name>
</gene>
<dbReference type="GO" id="GO:0016765">
    <property type="term" value="F:transferase activity, transferring alkyl or aryl (other than methyl) groups"/>
    <property type="evidence" value="ECO:0007669"/>
    <property type="project" value="InterPro"/>
</dbReference>
<accession>A0A1E1KZL9</accession>
<dbReference type="PIRSF" id="PIRSF000509">
    <property type="entry name" value="Trp_DMAT"/>
    <property type="match status" value="1"/>
</dbReference>
<dbReference type="Pfam" id="PF11991">
    <property type="entry name" value="Trp_DMAT"/>
    <property type="match status" value="1"/>
</dbReference>
<dbReference type="InterPro" id="IPR033964">
    <property type="entry name" value="ABBA"/>
</dbReference>
<dbReference type="SFLD" id="SFLDS00036">
    <property type="entry name" value="Aromatic_Prenyltransferase"/>
    <property type="match status" value="1"/>
</dbReference>
<feature type="binding site" evidence="3">
    <location>
        <position position="75"/>
    </location>
    <ligand>
        <name>L-tryptophan</name>
        <dbReference type="ChEBI" id="CHEBI:57912"/>
    </ligand>
</feature>
<comment type="similarity">
    <text evidence="1">Belongs to the tryptophan dimethylallyltransferase family.</text>
</comment>
<protein>
    <recommendedName>
        <fullName evidence="6">Aromatic prenyltransferase (DMATS family)</fullName>
    </recommendedName>
</protein>
<dbReference type="NCBIfam" id="TIGR03429">
    <property type="entry name" value="arom_pren_DMATS"/>
    <property type="match status" value="1"/>
</dbReference>
<dbReference type="AlphaFoldDB" id="A0A1E1KZL9"/>
<dbReference type="Proteomes" id="UP000178129">
    <property type="component" value="Unassembled WGS sequence"/>
</dbReference>
<feature type="binding site" evidence="3">
    <location>
        <position position="249"/>
    </location>
    <ligand>
        <name>dimethylallyl diphosphate</name>
        <dbReference type="ChEBI" id="CHEBI:57623"/>
    </ligand>
</feature>
<feature type="binding site" evidence="3">
    <location>
        <position position="338"/>
    </location>
    <ligand>
        <name>dimethylallyl diphosphate</name>
        <dbReference type="ChEBI" id="CHEBI:57623"/>
    </ligand>
</feature>
<proteinExistence type="inferred from homology"/>
<name>A0A1E1KZL9_9HELO</name>
<dbReference type="CDD" id="cd13929">
    <property type="entry name" value="PT-DMATS_CymD"/>
    <property type="match status" value="1"/>
</dbReference>
<evidence type="ECO:0000256" key="3">
    <source>
        <dbReference type="PIRSR" id="PIRSR000509-1"/>
    </source>
</evidence>
<evidence type="ECO:0000256" key="1">
    <source>
        <dbReference type="ARBA" id="ARBA00010209"/>
    </source>
</evidence>
<evidence type="ECO:0008006" key="6">
    <source>
        <dbReference type="Google" id="ProtNLM"/>
    </source>
</evidence>
<dbReference type="SFLD" id="SFLDG01162">
    <property type="entry name" value="I"/>
    <property type="match status" value="1"/>
</dbReference>
<dbReference type="EMBL" id="FJUW01000029">
    <property type="protein sequence ID" value="CZT03699.1"/>
    <property type="molecule type" value="Genomic_DNA"/>
</dbReference>
<dbReference type="InterPro" id="IPR012148">
    <property type="entry name" value="ABBA_DMATS-like"/>
</dbReference>
<dbReference type="InterPro" id="IPR017795">
    <property type="entry name" value="ABBA_NscD-like"/>
</dbReference>
<dbReference type="PANTHER" id="PTHR40627">
    <property type="entry name" value="INDOLE PRENYLTRANSFERASE TDIB-RELATED"/>
    <property type="match status" value="1"/>
</dbReference>
<comment type="caution">
    <text evidence="4">The sequence shown here is derived from an EMBL/GenBank/DDBJ whole genome shotgun (WGS) entry which is preliminary data.</text>
</comment>
<feature type="binding site" evidence="3">
    <location>
        <position position="183"/>
    </location>
    <ligand>
        <name>dimethylallyl diphosphate</name>
        <dbReference type="ChEBI" id="CHEBI:57623"/>
    </ligand>
</feature>
<dbReference type="GO" id="GO:0009820">
    <property type="term" value="P:alkaloid metabolic process"/>
    <property type="evidence" value="ECO:0007669"/>
    <property type="project" value="InterPro"/>
</dbReference>
<keyword evidence="5" id="KW-1185">Reference proteome</keyword>
<dbReference type="InParanoid" id="A0A1E1KZL9"/>